<feature type="transmembrane region" description="Helical" evidence="1">
    <location>
        <begin position="83"/>
        <end position="107"/>
    </location>
</feature>
<evidence type="ECO:0000313" key="3">
    <source>
        <dbReference type="Proteomes" id="UP000463051"/>
    </source>
</evidence>
<proteinExistence type="predicted"/>
<feature type="transmembrane region" description="Helical" evidence="1">
    <location>
        <begin position="147"/>
        <end position="167"/>
    </location>
</feature>
<evidence type="ECO:0008006" key="4">
    <source>
        <dbReference type="Google" id="ProtNLM"/>
    </source>
</evidence>
<evidence type="ECO:0000256" key="1">
    <source>
        <dbReference type="SAM" id="Phobius"/>
    </source>
</evidence>
<dbReference type="PANTHER" id="PTHR41309:SF2">
    <property type="entry name" value="MEMBRANE PROTEIN"/>
    <property type="match status" value="1"/>
</dbReference>
<reference evidence="2 3" key="1">
    <citation type="submission" date="2019-11" db="EMBL/GenBank/DDBJ databases">
        <title>Paenibacillus monticola sp. nov., a novel PGPR strain isolated from mountain sample in China.</title>
        <authorList>
            <person name="Zhao Q."/>
            <person name="Li H.-P."/>
            <person name="Zhang J.-L."/>
        </authorList>
    </citation>
    <scope>NUCLEOTIDE SEQUENCE [LARGE SCALE GENOMIC DNA]</scope>
    <source>
        <strain evidence="2 3">LC-T2</strain>
    </source>
</reference>
<accession>A0A7X2H7D8</accession>
<keyword evidence="1" id="KW-0472">Membrane</keyword>
<dbReference type="InterPro" id="IPR025699">
    <property type="entry name" value="ABC2_memb-like"/>
</dbReference>
<dbReference type="Proteomes" id="UP000463051">
    <property type="component" value="Unassembled WGS sequence"/>
</dbReference>
<name>A0A7X2H7D8_9BACL</name>
<dbReference type="EMBL" id="WJXB01000007">
    <property type="protein sequence ID" value="MRN54889.1"/>
    <property type="molecule type" value="Genomic_DNA"/>
</dbReference>
<feature type="transmembrane region" description="Helical" evidence="1">
    <location>
        <begin position="21"/>
        <end position="37"/>
    </location>
</feature>
<comment type="caution">
    <text evidence="2">The sequence shown here is derived from an EMBL/GenBank/DDBJ whole genome shotgun (WGS) entry which is preliminary data.</text>
</comment>
<dbReference type="PANTHER" id="PTHR41309">
    <property type="entry name" value="MEMBRANE PROTEIN-RELATED"/>
    <property type="match status" value="1"/>
</dbReference>
<gene>
    <name evidence="2" type="ORF">GJB61_18045</name>
</gene>
<keyword evidence="1" id="KW-1133">Transmembrane helix</keyword>
<evidence type="ECO:0000313" key="2">
    <source>
        <dbReference type="EMBL" id="MRN54889.1"/>
    </source>
</evidence>
<protein>
    <recommendedName>
        <fullName evidence="4">ABC-2 transporter permease</fullName>
    </recommendedName>
</protein>
<dbReference type="AlphaFoldDB" id="A0A7X2H7D8"/>
<dbReference type="Pfam" id="PF13346">
    <property type="entry name" value="ABC2_membrane_5"/>
    <property type="match status" value="1"/>
</dbReference>
<organism evidence="2 3">
    <name type="scientific">Paenibacillus monticola</name>
    <dbReference type="NCBI Taxonomy" id="2666075"/>
    <lineage>
        <taxon>Bacteria</taxon>
        <taxon>Bacillati</taxon>
        <taxon>Bacillota</taxon>
        <taxon>Bacilli</taxon>
        <taxon>Bacillales</taxon>
        <taxon>Paenibacillaceae</taxon>
        <taxon>Paenibacillus</taxon>
    </lineage>
</organism>
<feature type="transmembrane region" description="Helical" evidence="1">
    <location>
        <begin position="119"/>
        <end position="140"/>
    </location>
</feature>
<feature type="transmembrane region" description="Helical" evidence="1">
    <location>
        <begin position="187"/>
        <end position="210"/>
    </location>
</feature>
<sequence length="216" mass="24553">MLRVHHSIYLIRKDFVLVRKFLYLLIIYYISMGFANWSTYSMFAILPPMLLLINSCTLDVHQSNQRFLVSLPVRRQELVLAKYLVLIPFTLFGFASALVVYGIAGIVGHGSDPTFWKEMGITLGAFPLLAAIYLPLYYWLGTKGAQVVNIVFMLTVMLGSSSVAKLFEWSPLLTTWMKSESSNNMLQALIAGIAYIFVMSFSYFISVRIFEKKDVS</sequence>
<keyword evidence="3" id="KW-1185">Reference proteome</keyword>
<keyword evidence="1" id="KW-0812">Transmembrane</keyword>